<proteinExistence type="inferred from homology"/>
<evidence type="ECO:0000313" key="4">
    <source>
        <dbReference type="EMBL" id="SDP73609.1"/>
    </source>
</evidence>
<dbReference type="AlphaFoldDB" id="A0A1H0V4W7"/>
<reference evidence="5" key="1">
    <citation type="submission" date="2016-10" db="EMBL/GenBank/DDBJ databases">
        <authorList>
            <person name="Varghese N."/>
            <person name="Submissions S."/>
        </authorList>
    </citation>
    <scope>NUCLEOTIDE SEQUENCE [LARGE SCALE GENOMIC DNA]</scope>
    <source>
        <strain evidence="5">DSM 17101</strain>
    </source>
</reference>
<dbReference type="SUPFAM" id="SSF54427">
    <property type="entry name" value="NTF2-like"/>
    <property type="match status" value="1"/>
</dbReference>
<dbReference type="InterPro" id="IPR000391">
    <property type="entry name" value="Rng_hydr_dOase-bsu"/>
</dbReference>
<dbReference type="OrthoDB" id="2674149at2"/>
<dbReference type="InterPro" id="IPR032710">
    <property type="entry name" value="NTF2-like_dom_sf"/>
</dbReference>
<evidence type="ECO:0000256" key="2">
    <source>
        <dbReference type="ARBA" id="ARBA00023002"/>
    </source>
</evidence>
<keyword evidence="5" id="KW-1185">Reference proteome</keyword>
<dbReference type="GO" id="GO:0016491">
    <property type="term" value="F:oxidoreductase activity"/>
    <property type="evidence" value="ECO:0007669"/>
    <property type="project" value="UniProtKB-KW"/>
</dbReference>
<gene>
    <name evidence="4" type="ORF">SAMN04489708_12378</name>
</gene>
<protein>
    <submittedName>
        <fullName evidence="4">Salicylate 5-hydroxylase small subunit</fullName>
    </submittedName>
</protein>
<feature type="domain" description="SnoaL-like" evidence="3">
    <location>
        <begin position="27"/>
        <end position="157"/>
    </location>
</feature>
<sequence length="175" mass="19847">MGTTTTTTTTAAGTAGTPAIDFADWFALQQLYADYASALDAADWDRWPGFFTEDCVYRLQPRENHERGLPLATLSFDSQGMLKDRVYGIRETLFHDPYYQRHVIGAPRVRAAGEGRWECEANYAVFRTKLSQPSTVFNVGRYLDVVVRTPGGLRFVRKECIYDSEMILNSIIYPI</sequence>
<dbReference type="CDD" id="cd00667">
    <property type="entry name" value="ring_hydroxylating_dioxygenases_beta"/>
    <property type="match status" value="1"/>
</dbReference>
<dbReference type="Gene3D" id="3.10.450.50">
    <property type="match status" value="1"/>
</dbReference>
<accession>A0A1H0V4W7</accession>
<evidence type="ECO:0000313" key="5">
    <source>
        <dbReference type="Proteomes" id="UP000199317"/>
    </source>
</evidence>
<dbReference type="RefSeq" id="WP_092836812.1">
    <property type="nucleotide sequence ID" value="NZ_FNJL01000023.1"/>
</dbReference>
<organism evidence="4 5">
    <name type="scientific">Paracidovorax cattleyae</name>
    <dbReference type="NCBI Taxonomy" id="80868"/>
    <lineage>
        <taxon>Bacteria</taxon>
        <taxon>Pseudomonadati</taxon>
        <taxon>Pseudomonadota</taxon>
        <taxon>Betaproteobacteria</taxon>
        <taxon>Burkholderiales</taxon>
        <taxon>Comamonadaceae</taxon>
        <taxon>Paracidovorax</taxon>
    </lineage>
</organism>
<dbReference type="EMBL" id="FNJL01000023">
    <property type="protein sequence ID" value="SDP73609.1"/>
    <property type="molecule type" value="Genomic_DNA"/>
</dbReference>
<keyword evidence="2" id="KW-0560">Oxidoreductase</keyword>
<evidence type="ECO:0000259" key="3">
    <source>
        <dbReference type="Pfam" id="PF13577"/>
    </source>
</evidence>
<name>A0A1H0V4W7_9BURK</name>
<comment type="similarity">
    <text evidence="1">Belongs to the bacterial ring-hydroxylating dioxygenase beta subunit family.</text>
</comment>
<dbReference type="Pfam" id="PF13577">
    <property type="entry name" value="SnoaL_4"/>
    <property type="match status" value="1"/>
</dbReference>
<dbReference type="Proteomes" id="UP000199317">
    <property type="component" value="Unassembled WGS sequence"/>
</dbReference>
<dbReference type="InterPro" id="IPR037401">
    <property type="entry name" value="SnoaL-like"/>
</dbReference>
<evidence type="ECO:0000256" key="1">
    <source>
        <dbReference type="ARBA" id="ARBA00009570"/>
    </source>
</evidence>